<comment type="subcellular location">
    <subcellularLocation>
        <location evidence="1">Cell membrane</location>
        <topology evidence="1">Multi-pass membrane protein</topology>
    </subcellularLocation>
</comment>
<comment type="similarity">
    <text evidence="6">Belongs to the ABC-4 integral membrane protein family.</text>
</comment>
<evidence type="ECO:0000259" key="8">
    <source>
        <dbReference type="Pfam" id="PF02687"/>
    </source>
</evidence>
<accession>A0A934VR04</accession>
<dbReference type="InterPro" id="IPR017800">
    <property type="entry name" value="ADOP"/>
</dbReference>
<dbReference type="InterPro" id="IPR003838">
    <property type="entry name" value="ABC3_permease_C"/>
</dbReference>
<dbReference type="Pfam" id="PF12704">
    <property type="entry name" value="MacB_PCD"/>
    <property type="match status" value="2"/>
</dbReference>
<name>A0A934VR04_9BACT</name>
<feature type="domain" description="MacB-like periplasmic core" evidence="9">
    <location>
        <begin position="432"/>
        <end position="654"/>
    </location>
</feature>
<evidence type="ECO:0000256" key="1">
    <source>
        <dbReference type="ARBA" id="ARBA00004651"/>
    </source>
</evidence>
<feature type="transmembrane region" description="Helical" evidence="7">
    <location>
        <begin position="749"/>
        <end position="768"/>
    </location>
</feature>
<evidence type="ECO:0000313" key="11">
    <source>
        <dbReference type="Proteomes" id="UP000617628"/>
    </source>
</evidence>
<evidence type="ECO:0000256" key="4">
    <source>
        <dbReference type="ARBA" id="ARBA00022989"/>
    </source>
</evidence>
<proteinExistence type="inferred from homology"/>
<keyword evidence="11" id="KW-1185">Reference proteome</keyword>
<feature type="domain" description="ABC3 transporter permease C-terminal" evidence="8">
    <location>
        <begin position="697"/>
        <end position="810"/>
    </location>
</feature>
<dbReference type="Proteomes" id="UP000617628">
    <property type="component" value="Unassembled WGS sequence"/>
</dbReference>
<evidence type="ECO:0000259" key="9">
    <source>
        <dbReference type="Pfam" id="PF12704"/>
    </source>
</evidence>
<evidence type="ECO:0000256" key="2">
    <source>
        <dbReference type="ARBA" id="ARBA00022475"/>
    </source>
</evidence>
<feature type="transmembrane region" description="Helical" evidence="7">
    <location>
        <begin position="378"/>
        <end position="399"/>
    </location>
</feature>
<sequence length="817" mass="88150">MSLSKSFRPTLRQSLRRLSRERGFTATVLLTLALCVGANVAMFAVIDAILIRALPFKHGSELVMVMNSYPGAGAPRIGSSVANYYERRGDAMDSFESVTMRQGGSAIIGEEGSPVRVPRDRVSPEYFDTLGVRLAIGQTFEEDQLLYENSSVVILTHEFWQDYFDGDPDVLGKELVVDQIPNRVIGVVEPGYKFLNNRARFFHPLASSLEDREPTRRHSNNIQMIARLAEGVSVEAAQDEMDRFNEAMLEDDPYAEMVRNAGYHTVVEDFRTEVVRDAKPILIILQAGAISLLAIGCVNLANLMLIRAKGKTKETAVRQALGAGRRHMAKESLVETILLAIGGGLLGIGVGAAGIRLFATLGADQLPMGTSISLDGRVMLVSLLGAIVVGAVLAVPIVIMNARRNLAPALQSESRTGTVSKGAQLARSVFMVVQIGLAFALLTGAGLLGLSLNKALQESPGFRADNVLTASLNLPWKTYPEHEDRLTFVNRLIGELRNQPGVKNVGFTGLLPFGGNTSNNATVVEGHELQPGDSIRAHYVGLAVGEYWQAVGIPLVEGRYLEDADREEGVRVCLVDTAFAERYWPDGSAIGKRIAMDVELNEENVMTIVGVVGTIKQTDLTEEVPQGTVYQPYSLRSNRYFHIAISSEMAPESVSGILRNTVQGVDPELPVDDVRVLQNRIDDSLLARRSPAILAAVFAGVALLLAAVGTYGVLAYAVGERRREIGVRVAIGAKPEQVLRQFLLVGGKLLAIGVGIGVALSWGAGYLMKSVLYEVVPFHLGILAVTAAAMGVIVLLASYLPSRAAARVSPLVAMTDE</sequence>
<dbReference type="PANTHER" id="PTHR30572">
    <property type="entry name" value="MEMBRANE COMPONENT OF TRANSPORTER-RELATED"/>
    <property type="match status" value="1"/>
</dbReference>
<reference evidence="10" key="1">
    <citation type="submission" date="2021-01" db="EMBL/GenBank/DDBJ databases">
        <title>Modified the classification status of verrucomicrobia.</title>
        <authorList>
            <person name="Feng X."/>
        </authorList>
    </citation>
    <scope>NUCLEOTIDE SEQUENCE</scope>
    <source>
        <strain evidence="10">KCTC 13126</strain>
    </source>
</reference>
<feature type="transmembrane region" description="Helical" evidence="7">
    <location>
        <begin position="692"/>
        <end position="718"/>
    </location>
</feature>
<protein>
    <submittedName>
        <fullName evidence="10">ABC transporter permease</fullName>
    </submittedName>
</protein>
<dbReference type="Pfam" id="PF02687">
    <property type="entry name" value="FtsX"/>
    <property type="match status" value="2"/>
</dbReference>
<dbReference type="PANTHER" id="PTHR30572:SF4">
    <property type="entry name" value="ABC TRANSPORTER PERMEASE YTRF"/>
    <property type="match status" value="1"/>
</dbReference>
<evidence type="ECO:0000256" key="6">
    <source>
        <dbReference type="ARBA" id="ARBA00038076"/>
    </source>
</evidence>
<feature type="domain" description="MacB-like periplasmic core" evidence="9">
    <location>
        <begin position="25"/>
        <end position="243"/>
    </location>
</feature>
<keyword evidence="3 7" id="KW-0812">Transmembrane</keyword>
<feature type="transmembrane region" description="Helical" evidence="7">
    <location>
        <begin position="780"/>
        <end position="800"/>
    </location>
</feature>
<dbReference type="GO" id="GO:0005886">
    <property type="term" value="C:plasma membrane"/>
    <property type="evidence" value="ECO:0007669"/>
    <property type="project" value="UniProtKB-SubCell"/>
</dbReference>
<evidence type="ECO:0000256" key="7">
    <source>
        <dbReference type="SAM" id="Phobius"/>
    </source>
</evidence>
<keyword evidence="5 7" id="KW-0472">Membrane</keyword>
<feature type="domain" description="ABC3 transporter permease C-terminal" evidence="8">
    <location>
        <begin position="289"/>
        <end position="400"/>
    </location>
</feature>
<evidence type="ECO:0000256" key="5">
    <source>
        <dbReference type="ARBA" id="ARBA00023136"/>
    </source>
</evidence>
<keyword evidence="4 7" id="KW-1133">Transmembrane helix</keyword>
<gene>
    <name evidence="10" type="ORF">JIN87_18535</name>
</gene>
<keyword evidence="2" id="KW-1003">Cell membrane</keyword>
<evidence type="ECO:0000256" key="3">
    <source>
        <dbReference type="ARBA" id="ARBA00022692"/>
    </source>
</evidence>
<feature type="transmembrane region" description="Helical" evidence="7">
    <location>
        <begin position="336"/>
        <end position="358"/>
    </location>
</feature>
<dbReference type="RefSeq" id="WP_200357101.1">
    <property type="nucleotide sequence ID" value="NZ_JAENIL010000037.1"/>
</dbReference>
<comment type="caution">
    <text evidence="10">The sequence shown here is derived from an EMBL/GenBank/DDBJ whole genome shotgun (WGS) entry which is preliminary data.</text>
</comment>
<dbReference type="InterPro" id="IPR050250">
    <property type="entry name" value="Macrolide_Exporter_MacB"/>
</dbReference>
<feature type="transmembrane region" description="Helical" evidence="7">
    <location>
        <begin position="429"/>
        <end position="450"/>
    </location>
</feature>
<dbReference type="EMBL" id="JAENIL010000037">
    <property type="protein sequence ID" value="MBK1878887.1"/>
    <property type="molecule type" value="Genomic_DNA"/>
</dbReference>
<dbReference type="GO" id="GO:0022857">
    <property type="term" value="F:transmembrane transporter activity"/>
    <property type="evidence" value="ECO:0007669"/>
    <property type="project" value="TreeGrafter"/>
</dbReference>
<dbReference type="InterPro" id="IPR025857">
    <property type="entry name" value="MacB_PCD"/>
</dbReference>
<dbReference type="NCBIfam" id="TIGR03434">
    <property type="entry name" value="ADOP"/>
    <property type="match status" value="1"/>
</dbReference>
<organism evidence="10 11">
    <name type="scientific">Pelagicoccus mobilis</name>
    <dbReference type="NCBI Taxonomy" id="415221"/>
    <lineage>
        <taxon>Bacteria</taxon>
        <taxon>Pseudomonadati</taxon>
        <taxon>Verrucomicrobiota</taxon>
        <taxon>Opitutia</taxon>
        <taxon>Puniceicoccales</taxon>
        <taxon>Pelagicoccaceae</taxon>
        <taxon>Pelagicoccus</taxon>
    </lineage>
</organism>
<dbReference type="AlphaFoldDB" id="A0A934VR04"/>
<evidence type="ECO:0000313" key="10">
    <source>
        <dbReference type="EMBL" id="MBK1878887.1"/>
    </source>
</evidence>
<feature type="transmembrane region" description="Helical" evidence="7">
    <location>
        <begin position="281"/>
        <end position="305"/>
    </location>
</feature>